<dbReference type="SUPFAM" id="SSF109604">
    <property type="entry name" value="HD-domain/PDEase-like"/>
    <property type="match status" value="1"/>
</dbReference>
<evidence type="ECO:0000259" key="2">
    <source>
        <dbReference type="Pfam" id="PF02541"/>
    </source>
</evidence>
<comment type="caution">
    <text evidence="4">The sequence shown here is derived from an EMBL/GenBank/DDBJ whole genome shotgun (WGS) entry which is preliminary data.</text>
</comment>
<reference evidence="4" key="2">
    <citation type="journal article" date="2023" name="Curr. Microbiol.">
        <title>Granulicatella seriolae sp. nov., a Novel Facultative Anaerobe Isolated from Yellowtail Marine Fish.</title>
        <authorList>
            <person name="Lee M."/>
            <person name="Choi Y.J."/>
            <person name="Farooq A."/>
            <person name="Jeong J.B."/>
            <person name="Jung M.Y."/>
        </authorList>
    </citation>
    <scope>NUCLEOTIDE SEQUENCE</scope>
    <source>
        <strain evidence="4">S8</strain>
    </source>
</reference>
<sequence length="519" mass="59239">MTVLEKVGIIDIGSNTIRLVIFEIDENYQYREIQNIKTPARLFQYLDADKVLSPEGIQNLSDILSSFSVVLKEYKVETVIPVATAAIRQSTNQKEIVKTIKKNTGIKLQVFSEEEEAFYGQYAVAHTISYVDGITVDIGGGSTEITYFKNKKIENYISLPFGVGTLKQLFLQDTEFNNKNALEKMDAFIKKELNKISWIKNKELPIIAIGGSARNIGYVHQRLTNYPIAGIHGYRMKKADLKLTLDTFKSSSMKQLQELDGLSRDRWDIIIPANLVFLNLFSVVNAPIFLFSNQGLRQGILLNHINKTYNNPYSLQHIDQESVMQMANTYFIRKSVSQQRQKLTLNLLDQLTKLDLFFLDDHYRKFIGYGAYLYYLGAYVEVDASSQHTFYIISNSNLNGISHRDRVVLALLASYKNKSLFKQYTANLPGWFTDVELDKILAACGLIKFCEALNDSKLDTVESLQLEKIASNKQTEKNGYRLTVFHKGDIIAEDYRSQRQKKHLEKVVGSKVDIVFEAK</sequence>
<dbReference type="InterPro" id="IPR048950">
    <property type="entry name" value="Ppx_GppA_C"/>
</dbReference>
<dbReference type="Pfam" id="PF02541">
    <property type="entry name" value="Ppx-GppA"/>
    <property type="match status" value="1"/>
</dbReference>
<accession>A0ABT1WNE0</accession>
<dbReference type="PANTHER" id="PTHR30005:SF0">
    <property type="entry name" value="RETROGRADE REGULATION PROTEIN 2"/>
    <property type="match status" value="1"/>
</dbReference>
<dbReference type="Gene3D" id="3.30.420.150">
    <property type="entry name" value="Exopolyphosphatase. Domain 2"/>
    <property type="match status" value="1"/>
</dbReference>
<protein>
    <submittedName>
        <fullName evidence="4">Ppx/GppA family phosphatase</fullName>
    </submittedName>
</protein>
<keyword evidence="5" id="KW-1185">Reference proteome</keyword>
<evidence type="ECO:0000256" key="1">
    <source>
        <dbReference type="ARBA" id="ARBA00007125"/>
    </source>
</evidence>
<dbReference type="CDD" id="cd24052">
    <property type="entry name" value="ASKHA_NBD_HpPPX-GppA-like"/>
    <property type="match status" value="1"/>
</dbReference>
<organism evidence="4 5">
    <name type="scientific">Granulicatella seriolae</name>
    <dbReference type="NCBI Taxonomy" id="2967226"/>
    <lineage>
        <taxon>Bacteria</taxon>
        <taxon>Bacillati</taxon>
        <taxon>Bacillota</taxon>
        <taxon>Bacilli</taxon>
        <taxon>Lactobacillales</taxon>
        <taxon>Carnobacteriaceae</taxon>
        <taxon>Granulicatella</taxon>
    </lineage>
</organism>
<evidence type="ECO:0000259" key="3">
    <source>
        <dbReference type="Pfam" id="PF21447"/>
    </source>
</evidence>
<dbReference type="Pfam" id="PF21447">
    <property type="entry name" value="Ppx-GppA_III"/>
    <property type="match status" value="1"/>
</dbReference>
<proteinExistence type="inferred from homology"/>
<reference evidence="4" key="3">
    <citation type="journal article" date="2023" name="Microbiol. Resour. Announc.">
        <title>Draft Genome Sequence of Granulicatella sp. Strain S8, Isolated from a Marine Fish, Seriola quinqueradiata.</title>
        <authorList>
            <person name="Lee M."/>
            <person name="Farooq A."/>
            <person name="Jeong J.B."/>
            <person name="Jung M.Y."/>
        </authorList>
    </citation>
    <scope>NUCLEOTIDE SEQUENCE</scope>
    <source>
        <strain evidence="4">S8</strain>
    </source>
</reference>
<comment type="similarity">
    <text evidence="1">Belongs to the GppA/Ppx family.</text>
</comment>
<gene>
    <name evidence="4" type="ORF">NPA36_05530</name>
</gene>
<feature type="domain" description="Ppx/GppA phosphatase N-terminal" evidence="2">
    <location>
        <begin position="21"/>
        <end position="306"/>
    </location>
</feature>
<dbReference type="InterPro" id="IPR050273">
    <property type="entry name" value="GppA/Ppx_hydrolase"/>
</dbReference>
<evidence type="ECO:0000313" key="5">
    <source>
        <dbReference type="Proteomes" id="UP001059480"/>
    </source>
</evidence>
<dbReference type="Gene3D" id="3.30.420.40">
    <property type="match status" value="1"/>
</dbReference>
<reference evidence="4" key="1">
    <citation type="submission" date="2022-07" db="EMBL/GenBank/DDBJ databases">
        <authorList>
            <person name="Jung M.-Y."/>
            <person name="Lee M."/>
        </authorList>
    </citation>
    <scope>NUCLEOTIDE SEQUENCE</scope>
    <source>
        <strain evidence="4">S8</strain>
    </source>
</reference>
<dbReference type="InterPro" id="IPR043129">
    <property type="entry name" value="ATPase_NBD"/>
</dbReference>
<feature type="domain" description="Ppx/GppA phosphatase C-terminal" evidence="3">
    <location>
        <begin position="320"/>
        <end position="473"/>
    </location>
</feature>
<dbReference type="EMBL" id="JANHNZ010000004">
    <property type="protein sequence ID" value="MCQ9210006.1"/>
    <property type="molecule type" value="Genomic_DNA"/>
</dbReference>
<dbReference type="Proteomes" id="UP001059480">
    <property type="component" value="Unassembled WGS sequence"/>
</dbReference>
<evidence type="ECO:0000313" key="4">
    <source>
        <dbReference type="EMBL" id="MCQ9210006.1"/>
    </source>
</evidence>
<dbReference type="SUPFAM" id="SSF53067">
    <property type="entry name" value="Actin-like ATPase domain"/>
    <property type="match status" value="2"/>
</dbReference>
<dbReference type="InterPro" id="IPR003695">
    <property type="entry name" value="Ppx_GppA_N"/>
</dbReference>
<dbReference type="PANTHER" id="PTHR30005">
    <property type="entry name" value="EXOPOLYPHOSPHATASE"/>
    <property type="match status" value="1"/>
</dbReference>
<dbReference type="Gene3D" id="1.10.3210.10">
    <property type="entry name" value="Hypothetical protein af1432"/>
    <property type="match status" value="1"/>
</dbReference>
<name>A0ABT1WNE0_9LACT</name>
<dbReference type="RefSeq" id="WP_256945122.1">
    <property type="nucleotide sequence ID" value="NZ_JANHNZ010000004.1"/>
</dbReference>